<dbReference type="EMBL" id="CP104562">
    <property type="protein sequence ID" value="UXH76921.1"/>
    <property type="molecule type" value="Genomic_DNA"/>
</dbReference>
<gene>
    <name evidence="1" type="ORF">N4261_18070</name>
</gene>
<keyword evidence="2" id="KW-1185">Reference proteome</keyword>
<protein>
    <submittedName>
        <fullName evidence="1">Uncharacterized protein</fullName>
    </submittedName>
</protein>
<dbReference type="RefSeq" id="WP_261756663.1">
    <property type="nucleotide sequence ID" value="NZ_CP104562.2"/>
</dbReference>
<evidence type="ECO:0000313" key="1">
    <source>
        <dbReference type="EMBL" id="UXH76921.1"/>
    </source>
</evidence>
<sequence>MAKAATTCRTDDADCALSHRVVSQRIVSHRIVSHRTALPCPALHLLRCADGVGQRRGHCPQRTAYVADGGDSVGWAARHSPRNVAYVI</sequence>
<evidence type="ECO:0000313" key="2">
    <source>
        <dbReference type="Proteomes" id="UP001064933"/>
    </source>
</evidence>
<dbReference type="Proteomes" id="UP001064933">
    <property type="component" value="Chromosome"/>
</dbReference>
<proteinExistence type="predicted"/>
<name>A0ABY6AUM7_9BURK</name>
<organism evidence="1 2">
    <name type="scientific">Roseateles amylovorans</name>
    <dbReference type="NCBI Taxonomy" id="2978473"/>
    <lineage>
        <taxon>Bacteria</taxon>
        <taxon>Pseudomonadati</taxon>
        <taxon>Pseudomonadota</taxon>
        <taxon>Betaproteobacteria</taxon>
        <taxon>Burkholderiales</taxon>
        <taxon>Sphaerotilaceae</taxon>
        <taxon>Roseateles</taxon>
    </lineage>
</organism>
<reference evidence="1" key="1">
    <citation type="submission" date="2022-10" db="EMBL/GenBank/DDBJ databases">
        <title>Characterization and whole genome sequencing of a new Roseateles species, isolated from fresh water.</title>
        <authorList>
            <person name="Guliayeva D.Y."/>
            <person name="Akhremchuk A.E."/>
            <person name="Sikolenko M.A."/>
            <person name="Valentovich L.N."/>
            <person name="Sidarenka A.V."/>
        </authorList>
    </citation>
    <scope>NUCLEOTIDE SEQUENCE</scope>
    <source>
        <strain evidence="1">BIM B-1768</strain>
    </source>
</reference>
<accession>A0ABY6AUM7</accession>